<dbReference type="AlphaFoldDB" id="A0A7Z6ZW94"/>
<dbReference type="GO" id="GO:0016717">
    <property type="term" value="F:oxidoreductase activity, acting on paired donors, with oxidation of a pair of donors resulting in the reduction of molecular oxygen to two molecules of water"/>
    <property type="evidence" value="ECO:0007669"/>
    <property type="project" value="InterPro"/>
</dbReference>
<keyword evidence="7" id="KW-0560">Oxidoreductase</keyword>
<comment type="subcellular location">
    <subcellularLocation>
        <location evidence="1">Membrane</location>
        <topology evidence="1">Multi-pass membrane protein</topology>
    </subcellularLocation>
</comment>
<proteinExistence type="inferred from homology"/>
<keyword evidence="11" id="KW-0275">Fatty acid biosynthesis</keyword>
<feature type="domain" description="Fatty acid desaturase" evidence="14">
    <location>
        <begin position="50"/>
        <end position="269"/>
    </location>
</feature>
<keyword evidence="9" id="KW-0443">Lipid metabolism</keyword>
<evidence type="ECO:0000256" key="1">
    <source>
        <dbReference type="ARBA" id="ARBA00004141"/>
    </source>
</evidence>
<dbReference type="InterPro" id="IPR005804">
    <property type="entry name" value="FA_desaturase_dom"/>
</dbReference>
<evidence type="ECO:0000256" key="5">
    <source>
        <dbReference type="ARBA" id="ARBA00022832"/>
    </source>
</evidence>
<feature type="transmembrane region" description="Helical" evidence="13">
    <location>
        <begin position="15"/>
        <end position="39"/>
    </location>
</feature>
<evidence type="ECO:0000256" key="7">
    <source>
        <dbReference type="ARBA" id="ARBA00023002"/>
    </source>
</evidence>
<gene>
    <name evidence="15" type="ORF">CWE22_06995</name>
</gene>
<dbReference type="Pfam" id="PF00487">
    <property type="entry name" value="FA_desaturase"/>
    <property type="match status" value="1"/>
</dbReference>
<dbReference type="PANTHER" id="PTHR11351:SF31">
    <property type="entry name" value="DESATURASE 1, ISOFORM A-RELATED"/>
    <property type="match status" value="1"/>
</dbReference>
<feature type="transmembrane region" description="Helical" evidence="13">
    <location>
        <begin position="46"/>
        <end position="67"/>
    </location>
</feature>
<evidence type="ECO:0000256" key="12">
    <source>
        <dbReference type="SAM" id="Coils"/>
    </source>
</evidence>
<dbReference type="PANTHER" id="PTHR11351">
    <property type="entry name" value="ACYL-COA DESATURASE"/>
    <property type="match status" value="1"/>
</dbReference>
<keyword evidence="6 13" id="KW-1133">Transmembrane helix</keyword>
<dbReference type="EMBL" id="PIPR01000001">
    <property type="protein sequence ID" value="RUO42331.1"/>
    <property type="molecule type" value="Genomic_DNA"/>
</dbReference>
<evidence type="ECO:0000256" key="9">
    <source>
        <dbReference type="ARBA" id="ARBA00023098"/>
    </source>
</evidence>
<name>A0A7Z6ZW94_9GAMM</name>
<dbReference type="CDD" id="cd03505">
    <property type="entry name" value="Delta9-FADS-like"/>
    <property type="match status" value="1"/>
</dbReference>
<evidence type="ECO:0000256" key="8">
    <source>
        <dbReference type="ARBA" id="ARBA00023004"/>
    </source>
</evidence>
<feature type="transmembrane region" description="Helical" evidence="13">
    <location>
        <begin position="164"/>
        <end position="183"/>
    </location>
</feature>
<keyword evidence="3" id="KW-0444">Lipid biosynthesis</keyword>
<keyword evidence="4 13" id="KW-0812">Transmembrane</keyword>
<evidence type="ECO:0000256" key="3">
    <source>
        <dbReference type="ARBA" id="ARBA00022516"/>
    </source>
</evidence>
<reference evidence="16" key="1">
    <citation type="journal article" date="2018" name="Front. Microbiol.">
        <title>Genome-Based Analysis Reveals the Taxonomy and Diversity of the Family Idiomarinaceae.</title>
        <authorList>
            <person name="Liu Y."/>
            <person name="Lai Q."/>
            <person name="Shao Z."/>
        </authorList>
    </citation>
    <scope>NUCLEOTIDE SEQUENCE [LARGE SCALE GENOMIC DNA]</scope>
    <source>
        <strain evidence="16">KYW314</strain>
    </source>
</reference>
<dbReference type="InterPro" id="IPR015876">
    <property type="entry name" value="Acyl-CoA_DS"/>
</dbReference>
<evidence type="ECO:0000256" key="2">
    <source>
        <dbReference type="ARBA" id="ARBA00008749"/>
    </source>
</evidence>
<evidence type="ECO:0000256" key="13">
    <source>
        <dbReference type="SAM" id="Phobius"/>
    </source>
</evidence>
<protein>
    <submittedName>
        <fullName evidence="15">Acyl-CoA desaturase</fullName>
    </submittedName>
</protein>
<evidence type="ECO:0000259" key="14">
    <source>
        <dbReference type="Pfam" id="PF00487"/>
    </source>
</evidence>
<keyword evidence="12" id="KW-0175">Coiled coil</keyword>
<keyword evidence="5" id="KW-0276">Fatty acid metabolism</keyword>
<evidence type="ECO:0000256" key="10">
    <source>
        <dbReference type="ARBA" id="ARBA00023136"/>
    </source>
</evidence>
<comment type="caution">
    <text evidence="15">The sequence shown here is derived from an EMBL/GenBank/DDBJ whole genome shotgun (WGS) entry which is preliminary data.</text>
</comment>
<evidence type="ECO:0000256" key="6">
    <source>
        <dbReference type="ARBA" id="ARBA00022989"/>
    </source>
</evidence>
<sequence>MSVSSAPETSGKPPIIWLNTLVFAITFAISAIGVPWYGITYGFSTGMIVALLGTIAFAGISITAGYHRLWAHKTYDAHWSLRILFALGGALAVQNSALHWSSDHREHHKHVDDNDHDPYSAKRGFWYSHIGWMLREYQASKYSNYDNVKDLQQDPIVMWQHRHYLLLTLITTIGWPIAIGFMLGDVWGAVLLVGFARLVINHHTTFFINSLAHIWGKQTYTDRNTARDNGFLAFLTFGEGYHNYHHIFSADYRNGIRWWHFDPTKWLIRSCSWLGLTKNLKRTNGYQIEKARLAMQFKRLQDKAPIACENTRERLHEEYDALMLRLREYYQARKQLLDTKAKALADQMHLITLAELQQKVIEMREALQTHKREFRRLMQTVMQQRSIA</sequence>
<evidence type="ECO:0000256" key="4">
    <source>
        <dbReference type="ARBA" id="ARBA00022692"/>
    </source>
</evidence>
<evidence type="ECO:0000313" key="16">
    <source>
        <dbReference type="Proteomes" id="UP000287766"/>
    </source>
</evidence>
<dbReference type="RefSeq" id="WP_169930616.1">
    <property type="nucleotide sequence ID" value="NZ_PIPR01000001.1"/>
</dbReference>
<dbReference type="Proteomes" id="UP000287766">
    <property type="component" value="Unassembled WGS sequence"/>
</dbReference>
<keyword evidence="16" id="KW-1185">Reference proteome</keyword>
<feature type="coiled-coil region" evidence="12">
    <location>
        <begin position="312"/>
        <end position="373"/>
    </location>
</feature>
<accession>A0A7Z6ZW94</accession>
<evidence type="ECO:0000256" key="11">
    <source>
        <dbReference type="ARBA" id="ARBA00023160"/>
    </source>
</evidence>
<dbReference type="PRINTS" id="PR00075">
    <property type="entry name" value="FACDDSATRASE"/>
</dbReference>
<comment type="similarity">
    <text evidence="2">Belongs to the fatty acid desaturase type 2 family.</text>
</comment>
<dbReference type="GO" id="GO:0016020">
    <property type="term" value="C:membrane"/>
    <property type="evidence" value="ECO:0007669"/>
    <property type="project" value="UniProtKB-SubCell"/>
</dbReference>
<organism evidence="15 16">
    <name type="scientific">Pseudidiomarina aestuarii</name>
    <dbReference type="NCBI Taxonomy" id="624146"/>
    <lineage>
        <taxon>Bacteria</taxon>
        <taxon>Pseudomonadati</taxon>
        <taxon>Pseudomonadota</taxon>
        <taxon>Gammaproteobacteria</taxon>
        <taxon>Alteromonadales</taxon>
        <taxon>Idiomarinaceae</taxon>
        <taxon>Pseudidiomarina</taxon>
    </lineage>
</organism>
<evidence type="ECO:0000313" key="15">
    <source>
        <dbReference type="EMBL" id="RUO42331.1"/>
    </source>
</evidence>
<dbReference type="GO" id="GO:0006633">
    <property type="term" value="P:fatty acid biosynthetic process"/>
    <property type="evidence" value="ECO:0007669"/>
    <property type="project" value="UniProtKB-KW"/>
</dbReference>
<keyword evidence="10 13" id="KW-0472">Membrane</keyword>
<feature type="transmembrane region" description="Helical" evidence="13">
    <location>
        <begin position="79"/>
        <end position="100"/>
    </location>
</feature>
<keyword evidence="8" id="KW-0408">Iron</keyword>